<dbReference type="InterPro" id="IPR011990">
    <property type="entry name" value="TPR-like_helical_dom_sf"/>
</dbReference>
<evidence type="ECO:0000313" key="2">
    <source>
        <dbReference type="EMBL" id="MCJ0825459.1"/>
    </source>
</evidence>
<keyword evidence="1" id="KW-0732">Signal</keyword>
<dbReference type="SUPFAM" id="SSF48452">
    <property type="entry name" value="TPR-like"/>
    <property type="match status" value="1"/>
</dbReference>
<organism evidence="2 3">
    <name type="scientific">Cognatiluteimonas sedimenti</name>
    <dbReference type="NCBI Taxonomy" id="2927791"/>
    <lineage>
        <taxon>Bacteria</taxon>
        <taxon>Pseudomonadati</taxon>
        <taxon>Pseudomonadota</taxon>
        <taxon>Gammaproteobacteria</taxon>
        <taxon>Lysobacterales</taxon>
        <taxon>Lysobacteraceae</taxon>
        <taxon>Cognatiluteimonas</taxon>
    </lineage>
</organism>
<evidence type="ECO:0000256" key="1">
    <source>
        <dbReference type="SAM" id="SignalP"/>
    </source>
</evidence>
<protein>
    <recommendedName>
        <fullName evidence="4">Tetratricopeptide repeat protein</fullName>
    </recommendedName>
</protein>
<feature type="chain" id="PRO_5046623882" description="Tetratricopeptide repeat protein" evidence="1">
    <location>
        <begin position="22"/>
        <end position="170"/>
    </location>
</feature>
<accession>A0ABT0A395</accession>
<reference evidence="2 3" key="1">
    <citation type="submission" date="2022-03" db="EMBL/GenBank/DDBJ databases">
        <title>Luteimonas soily sp. nov., a novel bacterium isolated from the soil.</title>
        <authorList>
            <person name="Zhang X."/>
        </authorList>
    </citation>
    <scope>NUCLEOTIDE SEQUENCE [LARGE SCALE GENOMIC DNA]</scope>
    <source>
        <strain evidence="2 3">50</strain>
    </source>
</reference>
<sequence length="170" mass="18012">MALRALAAGTFVLLVACATPAPPPPAALTDASPEAMVAAIRATAGHDDAELAVQPLRDPMVEDLREDALQLESRQRYADAAAALDQALAIVPEDPALLQERAEAALLLRQFDDAERLARRAYELGAKVGPLCRRHWATVRQARLVAGDAAGAQSAQAQVDDCKVAGPNRF</sequence>
<dbReference type="Gene3D" id="1.25.40.10">
    <property type="entry name" value="Tetratricopeptide repeat domain"/>
    <property type="match status" value="1"/>
</dbReference>
<dbReference type="PROSITE" id="PS51257">
    <property type="entry name" value="PROKAR_LIPOPROTEIN"/>
    <property type="match status" value="1"/>
</dbReference>
<comment type="caution">
    <text evidence="2">The sequence shown here is derived from an EMBL/GenBank/DDBJ whole genome shotgun (WGS) entry which is preliminary data.</text>
</comment>
<feature type="signal peptide" evidence="1">
    <location>
        <begin position="1"/>
        <end position="21"/>
    </location>
</feature>
<dbReference type="RefSeq" id="WP_243320317.1">
    <property type="nucleotide sequence ID" value="NZ_JALGCL010000001.1"/>
</dbReference>
<dbReference type="Proteomes" id="UP001165423">
    <property type="component" value="Unassembled WGS sequence"/>
</dbReference>
<dbReference type="EMBL" id="JALGCL010000001">
    <property type="protein sequence ID" value="MCJ0825459.1"/>
    <property type="molecule type" value="Genomic_DNA"/>
</dbReference>
<proteinExistence type="predicted"/>
<evidence type="ECO:0000313" key="3">
    <source>
        <dbReference type="Proteomes" id="UP001165423"/>
    </source>
</evidence>
<name>A0ABT0A395_9GAMM</name>
<evidence type="ECO:0008006" key="4">
    <source>
        <dbReference type="Google" id="ProtNLM"/>
    </source>
</evidence>
<gene>
    <name evidence="2" type="ORF">MQC88_05720</name>
</gene>
<keyword evidence="3" id="KW-1185">Reference proteome</keyword>